<reference evidence="1" key="2">
    <citation type="journal article" date="2015" name="Data Brief">
        <title>Shoot transcriptome of the giant reed, Arundo donax.</title>
        <authorList>
            <person name="Barrero R.A."/>
            <person name="Guerrero F.D."/>
            <person name="Moolhuijzen P."/>
            <person name="Goolsby J.A."/>
            <person name="Tidwell J."/>
            <person name="Bellgard S.E."/>
            <person name="Bellgard M.I."/>
        </authorList>
    </citation>
    <scope>NUCLEOTIDE SEQUENCE</scope>
    <source>
        <tissue evidence="1">Shoot tissue taken approximately 20 cm above the soil surface</tissue>
    </source>
</reference>
<organism evidence="1">
    <name type="scientific">Arundo donax</name>
    <name type="common">Giant reed</name>
    <name type="synonym">Donax arundinaceus</name>
    <dbReference type="NCBI Taxonomy" id="35708"/>
    <lineage>
        <taxon>Eukaryota</taxon>
        <taxon>Viridiplantae</taxon>
        <taxon>Streptophyta</taxon>
        <taxon>Embryophyta</taxon>
        <taxon>Tracheophyta</taxon>
        <taxon>Spermatophyta</taxon>
        <taxon>Magnoliopsida</taxon>
        <taxon>Liliopsida</taxon>
        <taxon>Poales</taxon>
        <taxon>Poaceae</taxon>
        <taxon>PACMAD clade</taxon>
        <taxon>Arundinoideae</taxon>
        <taxon>Arundineae</taxon>
        <taxon>Arundo</taxon>
    </lineage>
</organism>
<accession>A0A0A9EIF8</accession>
<name>A0A0A9EIF8_ARUDO</name>
<dbReference type="EMBL" id="GBRH01202048">
    <property type="protein sequence ID" value="JAD95847.1"/>
    <property type="molecule type" value="Transcribed_RNA"/>
</dbReference>
<dbReference type="AlphaFoldDB" id="A0A0A9EIF8"/>
<sequence length="49" mass="5617">MESIGGGAAALHTKWQQHRRAHCSGKLFMCMNSNRLYRSIHNRTYLLVA</sequence>
<proteinExistence type="predicted"/>
<reference evidence="1" key="1">
    <citation type="submission" date="2014-09" db="EMBL/GenBank/DDBJ databases">
        <authorList>
            <person name="Magalhaes I.L.F."/>
            <person name="Oliveira U."/>
            <person name="Santos F.R."/>
            <person name="Vidigal T.H.D.A."/>
            <person name="Brescovit A.D."/>
            <person name="Santos A.J."/>
        </authorList>
    </citation>
    <scope>NUCLEOTIDE SEQUENCE</scope>
    <source>
        <tissue evidence="1">Shoot tissue taken approximately 20 cm above the soil surface</tissue>
    </source>
</reference>
<evidence type="ECO:0000313" key="1">
    <source>
        <dbReference type="EMBL" id="JAD95847.1"/>
    </source>
</evidence>
<protein>
    <submittedName>
        <fullName evidence="1">Uncharacterized protein</fullName>
    </submittedName>
</protein>